<dbReference type="Pfam" id="PF00512">
    <property type="entry name" value="HisKA"/>
    <property type="match status" value="1"/>
</dbReference>
<dbReference type="SUPFAM" id="SSF55781">
    <property type="entry name" value="GAF domain-like"/>
    <property type="match status" value="1"/>
</dbReference>
<evidence type="ECO:0000313" key="5">
    <source>
        <dbReference type="EMBL" id="GER59254.1"/>
    </source>
</evidence>
<keyword evidence="6" id="KW-1185">Reference proteome</keyword>
<dbReference type="RefSeq" id="WP_151673353.1">
    <property type="nucleotide sequence ID" value="NZ_BKCG01000002.1"/>
</dbReference>
<feature type="domain" description="Histidine kinase" evidence="4">
    <location>
        <begin position="187"/>
        <end position="398"/>
    </location>
</feature>
<reference evidence="5 6" key="1">
    <citation type="submission" date="2019-08" db="EMBL/GenBank/DDBJ databases">
        <title>Draft genome sequence of Ulvibacter marinus type strain NBRC 109484.</title>
        <authorList>
            <person name="Kawano K."/>
            <person name="Ushijima N."/>
            <person name="Kihara M."/>
            <person name="Itoh H."/>
        </authorList>
    </citation>
    <scope>NUCLEOTIDE SEQUENCE [LARGE SCALE GENOMIC DNA]</scope>
    <source>
        <strain evidence="5 6">NBRC 109484</strain>
    </source>
</reference>
<dbReference type="InterPro" id="IPR036097">
    <property type="entry name" value="HisK_dim/P_sf"/>
</dbReference>
<dbReference type="Gene3D" id="3.30.450.40">
    <property type="match status" value="1"/>
</dbReference>
<dbReference type="EC" id="2.7.13.3" evidence="2"/>
<evidence type="ECO:0000256" key="1">
    <source>
        <dbReference type="ARBA" id="ARBA00000085"/>
    </source>
</evidence>
<dbReference type="PROSITE" id="PS50109">
    <property type="entry name" value="HIS_KIN"/>
    <property type="match status" value="1"/>
</dbReference>
<dbReference type="InterPro" id="IPR004358">
    <property type="entry name" value="Sig_transdc_His_kin-like_C"/>
</dbReference>
<dbReference type="EMBL" id="BKCG01000002">
    <property type="protein sequence ID" value="GER59254.1"/>
    <property type="molecule type" value="Genomic_DNA"/>
</dbReference>
<dbReference type="InterPro" id="IPR003018">
    <property type="entry name" value="GAF"/>
</dbReference>
<evidence type="ECO:0000259" key="4">
    <source>
        <dbReference type="PROSITE" id="PS50109"/>
    </source>
</evidence>
<dbReference type="InterPro" id="IPR005467">
    <property type="entry name" value="His_kinase_dom"/>
</dbReference>
<organism evidence="5 6">
    <name type="scientific">Patiriisocius marinus</name>
    <dbReference type="NCBI Taxonomy" id="1397112"/>
    <lineage>
        <taxon>Bacteria</taxon>
        <taxon>Pseudomonadati</taxon>
        <taxon>Bacteroidota</taxon>
        <taxon>Flavobacteriia</taxon>
        <taxon>Flavobacteriales</taxon>
        <taxon>Flavobacteriaceae</taxon>
        <taxon>Patiriisocius</taxon>
    </lineage>
</organism>
<evidence type="ECO:0000313" key="6">
    <source>
        <dbReference type="Proteomes" id="UP000326509"/>
    </source>
</evidence>
<dbReference type="CDD" id="cd00075">
    <property type="entry name" value="HATPase"/>
    <property type="match status" value="1"/>
</dbReference>
<dbReference type="Gene3D" id="3.30.565.10">
    <property type="entry name" value="Histidine kinase-like ATPase, C-terminal domain"/>
    <property type="match status" value="1"/>
</dbReference>
<dbReference type="Pfam" id="PF01590">
    <property type="entry name" value="GAF"/>
    <property type="match status" value="1"/>
</dbReference>
<dbReference type="PRINTS" id="PR00344">
    <property type="entry name" value="BCTRLSENSOR"/>
</dbReference>
<accession>A0A5J4IW92</accession>
<dbReference type="SUPFAM" id="SSF55874">
    <property type="entry name" value="ATPase domain of HSP90 chaperone/DNA topoisomerase II/histidine kinase"/>
    <property type="match status" value="1"/>
</dbReference>
<dbReference type="Proteomes" id="UP000326509">
    <property type="component" value="Unassembled WGS sequence"/>
</dbReference>
<sequence>MLAPKKPSNEIARLKALKSYGLLDTQPEEDYDNLTAMVADYCEAPISLVTLLDEERNFLKSQHGVPFNESPRDISFCGHAILDNNAIFIIPDARKDERFKDNPIVTEQGAVFYAGVPLIDPEGFALGTLCVFDVKPRELNDKQKQMLITLGKQIVKLFILHKNNNQLKINQESLKISNKRLKQFAGVVTHDLKSPLANITSLSRMLKDEYKSNFDFQGLEYLDYIEESSEKLAAYIEGMLKYYKSDELTIVDKQKVDIQDIFNELEGMLFINEEEFEYPQESLIININKPAVEQVLMNLIGNSLKYNNNKTPFVEVTFKQRKQFYEFSVTDNGIGIDIEKQKIIFELFKTATDKDKYGKKGSGIGLATVKKIVEELGGSINVVSEIGKGTTFTFTVAK</sequence>
<name>A0A5J4IW92_9FLAO</name>
<protein>
    <recommendedName>
        <fullName evidence="2">histidine kinase</fullName>
        <ecNumber evidence="2">2.7.13.3</ecNumber>
    </recommendedName>
</protein>
<evidence type="ECO:0000256" key="3">
    <source>
        <dbReference type="ARBA" id="ARBA00022553"/>
    </source>
</evidence>
<dbReference type="SMART" id="SM00065">
    <property type="entry name" value="GAF"/>
    <property type="match status" value="1"/>
</dbReference>
<dbReference type="GO" id="GO:0000155">
    <property type="term" value="F:phosphorelay sensor kinase activity"/>
    <property type="evidence" value="ECO:0007669"/>
    <property type="project" value="InterPro"/>
</dbReference>
<dbReference type="OrthoDB" id="9811889at2"/>
<comment type="catalytic activity">
    <reaction evidence="1">
        <text>ATP + protein L-histidine = ADP + protein N-phospho-L-histidine.</text>
        <dbReference type="EC" id="2.7.13.3"/>
    </reaction>
</comment>
<dbReference type="Gene3D" id="1.10.287.130">
    <property type="match status" value="1"/>
</dbReference>
<dbReference type="SMART" id="SM00388">
    <property type="entry name" value="HisKA"/>
    <property type="match status" value="1"/>
</dbReference>
<evidence type="ECO:0000256" key="2">
    <source>
        <dbReference type="ARBA" id="ARBA00012438"/>
    </source>
</evidence>
<dbReference type="PANTHER" id="PTHR43102">
    <property type="entry name" value="SLR1143 PROTEIN"/>
    <property type="match status" value="1"/>
</dbReference>
<dbReference type="InterPro" id="IPR003661">
    <property type="entry name" value="HisK_dim/P_dom"/>
</dbReference>
<comment type="caution">
    <text evidence="5">The sequence shown here is derived from an EMBL/GenBank/DDBJ whole genome shotgun (WGS) entry which is preliminary data.</text>
</comment>
<dbReference type="AlphaFoldDB" id="A0A5J4IW92"/>
<dbReference type="InterPro" id="IPR036890">
    <property type="entry name" value="HATPase_C_sf"/>
</dbReference>
<proteinExistence type="predicted"/>
<dbReference type="InterPro" id="IPR029016">
    <property type="entry name" value="GAF-like_dom_sf"/>
</dbReference>
<keyword evidence="3" id="KW-0597">Phosphoprotein</keyword>
<dbReference type="Pfam" id="PF02518">
    <property type="entry name" value="HATPase_c"/>
    <property type="match status" value="1"/>
</dbReference>
<dbReference type="InterPro" id="IPR003594">
    <property type="entry name" value="HATPase_dom"/>
</dbReference>
<keyword evidence="5" id="KW-0418">Kinase</keyword>
<dbReference type="SMART" id="SM00387">
    <property type="entry name" value="HATPase_c"/>
    <property type="match status" value="1"/>
</dbReference>
<gene>
    <name evidence="5" type="ORF">ULMA_13620</name>
</gene>
<dbReference type="PANTHER" id="PTHR43102:SF2">
    <property type="entry name" value="GAF DOMAIN-CONTAINING PROTEIN"/>
    <property type="match status" value="1"/>
</dbReference>
<dbReference type="CDD" id="cd00082">
    <property type="entry name" value="HisKA"/>
    <property type="match status" value="1"/>
</dbReference>
<keyword evidence="5" id="KW-0808">Transferase</keyword>
<dbReference type="SUPFAM" id="SSF47384">
    <property type="entry name" value="Homodimeric domain of signal transducing histidine kinase"/>
    <property type="match status" value="1"/>
</dbReference>